<organism evidence="1">
    <name type="scientific">viral metagenome</name>
    <dbReference type="NCBI Taxonomy" id="1070528"/>
    <lineage>
        <taxon>unclassified sequences</taxon>
        <taxon>metagenomes</taxon>
        <taxon>organismal metagenomes</taxon>
    </lineage>
</organism>
<sequence length="85" mass="9972">MRLLDPRKIDVAFKAETLVEWDMADANFGWHRLATTEQYKLGVVQGRVIMLIHPTVVLKTAEDSDREFMQKRYGEPIKRGRGRRK</sequence>
<dbReference type="AlphaFoldDB" id="A0A6M3LS81"/>
<name>A0A6M3LS81_9ZZZZ</name>
<gene>
    <name evidence="1" type="ORF">MM415B09065_0003</name>
</gene>
<dbReference type="EMBL" id="MT143394">
    <property type="protein sequence ID" value="QJA96372.1"/>
    <property type="molecule type" value="Genomic_DNA"/>
</dbReference>
<evidence type="ECO:0000313" key="1">
    <source>
        <dbReference type="EMBL" id="QJA96372.1"/>
    </source>
</evidence>
<reference evidence="1" key="1">
    <citation type="submission" date="2020-03" db="EMBL/GenBank/DDBJ databases">
        <title>The deep terrestrial virosphere.</title>
        <authorList>
            <person name="Holmfeldt K."/>
            <person name="Nilsson E."/>
            <person name="Simone D."/>
            <person name="Lopez-Fernandez M."/>
            <person name="Wu X."/>
            <person name="de Brujin I."/>
            <person name="Lundin D."/>
            <person name="Andersson A."/>
            <person name="Bertilsson S."/>
            <person name="Dopson M."/>
        </authorList>
    </citation>
    <scope>NUCLEOTIDE SEQUENCE</scope>
    <source>
        <strain evidence="1">MM415B09065</strain>
    </source>
</reference>
<accession>A0A6M3LS81</accession>
<protein>
    <submittedName>
        <fullName evidence="1">Uncharacterized protein</fullName>
    </submittedName>
</protein>
<proteinExistence type="predicted"/>